<keyword evidence="2" id="KW-1185">Reference proteome</keyword>
<reference evidence="1 2" key="1">
    <citation type="journal article" date="2021" name="Elife">
        <title>Chloroplast acquisition without the gene transfer in kleptoplastic sea slugs, Plakobranchus ocellatus.</title>
        <authorList>
            <person name="Maeda T."/>
            <person name="Takahashi S."/>
            <person name="Yoshida T."/>
            <person name="Shimamura S."/>
            <person name="Takaki Y."/>
            <person name="Nagai Y."/>
            <person name="Toyoda A."/>
            <person name="Suzuki Y."/>
            <person name="Arimoto A."/>
            <person name="Ishii H."/>
            <person name="Satoh N."/>
            <person name="Nishiyama T."/>
            <person name="Hasebe M."/>
            <person name="Maruyama T."/>
            <person name="Minagawa J."/>
            <person name="Obokata J."/>
            <person name="Shigenobu S."/>
        </authorList>
    </citation>
    <scope>NUCLEOTIDE SEQUENCE [LARGE SCALE GENOMIC DNA]</scope>
</reference>
<dbReference type="AlphaFoldDB" id="A0AAV3ZL81"/>
<name>A0AAV3ZL81_9GAST</name>
<comment type="caution">
    <text evidence="1">The sequence shown here is derived from an EMBL/GenBank/DDBJ whole genome shotgun (WGS) entry which is preliminary data.</text>
</comment>
<organism evidence="1 2">
    <name type="scientific">Plakobranchus ocellatus</name>
    <dbReference type="NCBI Taxonomy" id="259542"/>
    <lineage>
        <taxon>Eukaryota</taxon>
        <taxon>Metazoa</taxon>
        <taxon>Spiralia</taxon>
        <taxon>Lophotrochozoa</taxon>
        <taxon>Mollusca</taxon>
        <taxon>Gastropoda</taxon>
        <taxon>Heterobranchia</taxon>
        <taxon>Euthyneura</taxon>
        <taxon>Panpulmonata</taxon>
        <taxon>Sacoglossa</taxon>
        <taxon>Placobranchoidea</taxon>
        <taxon>Plakobranchidae</taxon>
        <taxon>Plakobranchus</taxon>
    </lineage>
</organism>
<gene>
    <name evidence="1" type="ORF">PoB_002188700</name>
</gene>
<dbReference type="EMBL" id="BLXT01002494">
    <property type="protein sequence ID" value="GFN95381.1"/>
    <property type="molecule type" value="Genomic_DNA"/>
</dbReference>
<protein>
    <submittedName>
        <fullName evidence="1">Uncharacterized protein</fullName>
    </submittedName>
</protein>
<evidence type="ECO:0000313" key="2">
    <source>
        <dbReference type="Proteomes" id="UP000735302"/>
    </source>
</evidence>
<proteinExistence type="predicted"/>
<accession>A0AAV3ZL81</accession>
<sequence length="93" mass="10558">MINHSLDRRKRGALLFRMYRWLPGESDHSFDKLQSGRGSHNGSTCSNIAFHQFLHIQVSKKLGISIDTPLRNLMKIINGCRPGITLIRHSSST</sequence>
<dbReference type="Proteomes" id="UP000735302">
    <property type="component" value="Unassembled WGS sequence"/>
</dbReference>
<evidence type="ECO:0000313" key="1">
    <source>
        <dbReference type="EMBL" id="GFN95381.1"/>
    </source>
</evidence>